<dbReference type="AlphaFoldDB" id="A0A3N5C8C3"/>
<dbReference type="NCBIfam" id="TIGR01356">
    <property type="entry name" value="aroA"/>
    <property type="match status" value="1"/>
</dbReference>
<dbReference type="GO" id="GO:0009073">
    <property type="term" value="P:aromatic amino acid family biosynthetic process"/>
    <property type="evidence" value="ECO:0007669"/>
    <property type="project" value="UniProtKB-KW"/>
</dbReference>
<dbReference type="FunFam" id="3.65.10.10:FF:000005">
    <property type="entry name" value="3-phosphoshikimate 1-carboxyvinyltransferase"/>
    <property type="match status" value="1"/>
</dbReference>
<dbReference type="InterPro" id="IPR001986">
    <property type="entry name" value="Enolpyruvate_Tfrase_dom"/>
</dbReference>
<comment type="caution">
    <text evidence="11">The sequence shown here is derived from an EMBL/GenBank/DDBJ whole genome shotgun (WGS) entry which is preliminary data.</text>
</comment>
<evidence type="ECO:0000259" key="10">
    <source>
        <dbReference type="Pfam" id="PF00275"/>
    </source>
</evidence>
<feature type="binding site" evidence="9">
    <location>
        <position position="22"/>
    </location>
    <ligand>
        <name>3-phosphoshikimate</name>
        <dbReference type="ChEBI" id="CHEBI:145989"/>
    </ligand>
</feature>
<comment type="pathway">
    <text evidence="2 9">Metabolic intermediate biosynthesis; chorismate biosynthesis; chorismate from D-erythrose 4-phosphate and phosphoenolpyruvate: step 6/7.</text>
</comment>
<dbReference type="PROSITE" id="PS00104">
    <property type="entry name" value="EPSP_SYNTHASE_1"/>
    <property type="match status" value="1"/>
</dbReference>
<evidence type="ECO:0000313" key="11">
    <source>
        <dbReference type="EMBL" id="RPF55772.1"/>
    </source>
</evidence>
<evidence type="ECO:0000256" key="2">
    <source>
        <dbReference type="ARBA" id="ARBA00004811"/>
    </source>
</evidence>
<dbReference type="InterPro" id="IPR013792">
    <property type="entry name" value="RNA3'P_cycl/enolpyr_Trfase_a/b"/>
</dbReference>
<name>A0A3N5C8C3_9BACI</name>
<evidence type="ECO:0000256" key="1">
    <source>
        <dbReference type="ARBA" id="ARBA00002174"/>
    </source>
</evidence>
<dbReference type="UniPathway" id="UPA00053">
    <property type="reaction ID" value="UER00089"/>
</dbReference>
<feature type="binding site" evidence="9">
    <location>
        <position position="312"/>
    </location>
    <ligand>
        <name>3-phosphoshikimate</name>
        <dbReference type="ChEBI" id="CHEBI:145989"/>
    </ligand>
</feature>
<dbReference type="HAMAP" id="MF_00210">
    <property type="entry name" value="EPSP_synth"/>
    <property type="match status" value="1"/>
</dbReference>
<comment type="similarity">
    <text evidence="3 9">Belongs to the EPSP synthase family.</text>
</comment>
<gene>
    <name evidence="9" type="primary">aroA</name>
    <name evidence="11" type="ORF">EDC24_0656</name>
</gene>
<dbReference type="GO" id="GO:0009423">
    <property type="term" value="P:chorismate biosynthetic process"/>
    <property type="evidence" value="ECO:0007669"/>
    <property type="project" value="UniProtKB-UniRule"/>
</dbReference>
<feature type="domain" description="Enolpyruvate transferase" evidence="10">
    <location>
        <begin position="8"/>
        <end position="420"/>
    </location>
</feature>
<accession>A0A3N5C8C3</accession>
<dbReference type="InterPro" id="IPR006264">
    <property type="entry name" value="EPSP_synthase"/>
</dbReference>
<dbReference type="EMBL" id="RKRF01000007">
    <property type="protein sequence ID" value="RPF55772.1"/>
    <property type="molecule type" value="Genomic_DNA"/>
</dbReference>
<feature type="binding site" evidence="9">
    <location>
        <position position="26"/>
    </location>
    <ligand>
        <name>3-phosphoshikimate</name>
        <dbReference type="ChEBI" id="CHEBI:145989"/>
    </ligand>
</feature>
<evidence type="ECO:0000256" key="5">
    <source>
        <dbReference type="ARBA" id="ARBA00022605"/>
    </source>
</evidence>
<dbReference type="GO" id="GO:0008652">
    <property type="term" value="P:amino acid biosynthetic process"/>
    <property type="evidence" value="ECO:0007669"/>
    <property type="project" value="UniProtKB-KW"/>
</dbReference>
<feature type="binding site" evidence="9">
    <location>
        <position position="93"/>
    </location>
    <ligand>
        <name>phosphoenolpyruvate</name>
        <dbReference type="ChEBI" id="CHEBI:58702"/>
    </ligand>
</feature>
<comment type="catalytic activity">
    <reaction evidence="8">
        <text>3-phosphoshikimate + phosphoenolpyruvate = 5-O-(1-carboxyvinyl)-3-phosphoshikimate + phosphate</text>
        <dbReference type="Rhea" id="RHEA:21256"/>
        <dbReference type="ChEBI" id="CHEBI:43474"/>
        <dbReference type="ChEBI" id="CHEBI:57701"/>
        <dbReference type="ChEBI" id="CHEBI:58702"/>
        <dbReference type="ChEBI" id="CHEBI:145989"/>
        <dbReference type="EC" id="2.5.1.19"/>
    </reaction>
    <physiologicalReaction direction="left-to-right" evidence="8">
        <dbReference type="Rhea" id="RHEA:21257"/>
    </physiologicalReaction>
</comment>
<feature type="binding site" evidence="9">
    <location>
        <position position="343"/>
    </location>
    <ligand>
        <name>phosphoenolpyruvate</name>
        <dbReference type="ChEBI" id="CHEBI:58702"/>
    </ligand>
</feature>
<reference evidence="11 12" key="1">
    <citation type="submission" date="2018-11" db="EMBL/GenBank/DDBJ databases">
        <title>Genomic Encyclopedia of Type Strains, Phase IV (KMG-IV): sequencing the most valuable type-strain genomes for metagenomic binning, comparative biology and taxonomic classification.</title>
        <authorList>
            <person name="Goeker M."/>
        </authorList>
    </citation>
    <scope>NUCLEOTIDE SEQUENCE [LARGE SCALE GENOMIC DNA]</scope>
    <source>
        <strain evidence="11 12">DSM 18090</strain>
    </source>
</reference>
<dbReference type="PANTHER" id="PTHR21090">
    <property type="entry name" value="AROM/DEHYDROQUINATE SYNTHASE"/>
    <property type="match status" value="1"/>
</dbReference>
<keyword evidence="5 9" id="KW-0028">Amino-acid biosynthesis</keyword>
<dbReference type="EC" id="2.5.1.19" evidence="9"/>
<evidence type="ECO:0000256" key="6">
    <source>
        <dbReference type="ARBA" id="ARBA00022679"/>
    </source>
</evidence>
<feature type="binding site" evidence="9">
    <location>
        <position position="166"/>
    </location>
    <ligand>
        <name>3-phosphoshikimate</name>
        <dbReference type="ChEBI" id="CHEBI:145989"/>
    </ligand>
</feature>
<dbReference type="CDD" id="cd01556">
    <property type="entry name" value="EPSP_synthase"/>
    <property type="match status" value="1"/>
</dbReference>
<evidence type="ECO:0000256" key="9">
    <source>
        <dbReference type="HAMAP-Rule" id="MF_00210"/>
    </source>
</evidence>
<dbReference type="InterPro" id="IPR036968">
    <property type="entry name" value="Enolpyruvate_Tfrase_sf"/>
</dbReference>
<evidence type="ECO:0000256" key="8">
    <source>
        <dbReference type="ARBA" id="ARBA00044633"/>
    </source>
</evidence>
<evidence type="ECO:0000256" key="4">
    <source>
        <dbReference type="ARBA" id="ARBA00022490"/>
    </source>
</evidence>
<keyword evidence="6 9" id="KW-0808">Transferase</keyword>
<dbReference type="PANTHER" id="PTHR21090:SF5">
    <property type="entry name" value="PENTAFUNCTIONAL AROM POLYPEPTIDE"/>
    <property type="match status" value="1"/>
</dbReference>
<dbReference type="GO" id="GO:0005737">
    <property type="term" value="C:cytoplasm"/>
    <property type="evidence" value="ECO:0007669"/>
    <property type="project" value="UniProtKB-SubCell"/>
</dbReference>
<dbReference type="PIRSF" id="PIRSF000505">
    <property type="entry name" value="EPSPS"/>
    <property type="match status" value="1"/>
</dbReference>
<keyword evidence="4 9" id="KW-0963">Cytoplasm</keyword>
<comment type="function">
    <text evidence="1 9">Catalyzes the transfer of the enolpyruvyl moiety of phosphoenolpyruvate (PEP) to the 5-hydroxyl of shikimate-3-phosphate (S3P) to produce enolpyruvyl shikimate-3-phosphate and inorganic phosphate.</text>
</comment>
<evidence type="ECO:0000256" key="3">
    <source>
        <dbReference type="ARBA" id="ARBA00009948"/>
    </source>
</evidence>
<feature type="binding site" evidence="9">
    <location>
        <position position="166"/>
    </location>
    <ligand>
        <name>phosphoenolpyruvate</name>
        <dbReference type="ChEBI" id="CHEBI:58702"/>
    </ligand>
</feature>
<comment type="subcellular location">
    <subcellularLocation>
        <location evidence="9">Cytoplasm</location>
    </subcellularLocation>
</comment>
<protein>
    <recommendedName>
        <fullName evidence="9">3-phosphoshikimate 1-carboxyvinyltransferase</fullName>
        <ecNumber evidence="9">2.5.1.19</ecNumber>
    </recommendedName>
    <alternativeName>
        <fullName evidence="9">5-enolpyruvylshikimate-3-phosphate synthase</fullName>
        <shortName evidence="9">EPSP synthase</shortName>
        <shortName evidence="9">EPSPS</shortName>
    </alternativeName>
</protein>
<keyword evidence="7 9" id="KW-0057">Aromatic amino acid biosynthesis</keyword>
<dbReference type="GO" id="GO:0003866">
    <property type="term" value="F:3-phosphoshikimate 1-carboxyvinyltransferase activity"/>
    <property type="evidence" value="ECO:0007669"/>
    <property type="project" value="UniProtKB-UniRule"/>
</dbReference>
<evidence type="ECO:0000256" key="7">
    <source>
        <dbReference type="ARBA" id="ARBA00023141"/>
    </source>
</evidence>
<feature type="binding site" evidence="9">
    <location>
        <position position="339"/>
    </location>
    <ligand>
        <name>3-phosphoshikimate</name>
        <dbReference type="ChEBI" id="CHEBI:145989"/>
    </ligand>
</feature>
<feature type="binding site" evidence="9">
    <location>
        <position position="21"/>
    </location>
    <ligand>
        <name>phosphoenolpyruvate</name>
        <dbReference type="ChEBI" id="CHEBI:58702"/>
    </ligand>
</feature>
<feature type="binding site" evidence="9">
    <location>
        <position position="21"/>
    </location>
    <ligand>
        <name>3-phosphoshikimate</name>
        <dbReference type="ChEBI" id="CHEBI:145989"/>
    </ligand>
</feature>
<comment type="caution">
    <text evidence="9">Lacks conserved residue(s) required for the propagation of feature annotation.</text>
</comment>
<dbReference type="InterPro" id="IPR023193">
    <property type="entry name" value="EPSP_synthase_CS"/>
</dbReference>
<keyword evidence="12" id="KW-1185">Reference proteome</keyword>
<feature type="active site" description="Proton acceptor" evidence="9">
    <location>
        <position position="312"/>
    </location>
</feature>
<dbReference type="Proteomes" id="UP000276443">
    <property type="component" value="Unassembled WGS sequence"/>
</dbReference>
<evidence type="ECO:0000313" key="12">
    <source>
        <dbReference type="Proteomes" id="UP000276443"/>
    </source>
</evidence>
<proteinExistence type="inferred from homology"/>
<organism evidence="11 12">
    <name type="scientific">Aquisalibacillus elongatus</name>
    <dbReference type="NCBI Taxonomy" id="485577"/>
    <lineage>
        <taxon>Bacteria</taxon>
        <taxon>Bacillati</taxon>
        <taxon>Bacillota</taxon>
        <taxon>Bacilli</taxon>
        <taxon>Bacillales</taxon>
        <taxon>Bacillaceae</taxon>
        <taxon>Aquisalibacillus</taxon>
    </lineage>
</organism>
<feature type="binding site" evidence="9">
    <location>
        <position position="164"/>
    </location>
    <ligand>
        <name>3-phosphoshikimate</name>
        <dbReference type="ChEBI" id="CHEBI:145989"/>
    </ligand>
</feature>
<dbReference type="FunFam" id="3.65.10.10:FF:000006">
    <property type="entry name" value="3-phosphoshikimate 1-carboxyvinyltransferase"/>
    <property type="match status" value="1"/>
</dbReference>
<dbReference type="Gene3D" id="3.65.10.10">
    <property type="entry name" value="Enolpyruvate transferase domain"/>
    <property type="match status" value="2"/>
</dbReference>
<sequence>MKTITANQKGLKGDIRVPGDKSISHRSIMLASLANGQTRINNFLNSEDSMRTVEAFKALGVKIEMDHTSVLVQSAGWQRFKAPQNHLYMGNSGTTLRLISGILSGLPFETKLTGDESLSKRPMKRVIRPLKEMGSTIESNDDMLPITIRGGGLTPIEYHLPVDSAQVKSAILLAGLMTTGKTTVIERHPTRDHTERMLPLFNGNIDKDSNHISIDGPQKLVGTTINIPGDISSASFWITGAVITPNSHIVLRNVGLNPTRTGLISVLKRMGANIRTEITRYEGEEPVGDIYVQYSKLYRTELYQEEVASLIDEVPLLALIATQSEGNMYINHIEELKYKESNRVKAIVDMLKALNANVEEVEDGIFIEGKSRLQGNYINTYHDHRVAMVASIASLITDGAVTLSDGDCVNISYPSFYKELYRYSN</sequence>
<comment type="subunit">
    <text evidence="9">Monomer.</text>
</comment>
<feature type="binding site" evidence="9">
    <location>
        <position position="385"/>
    </location>
    <ligand>
        <name>phosphoenolpyruvate</name>
        <dbReference type="ChEBI" id="CHEBI:58702"/>
    </ligand>
</feature>
<dbReference type="SUPFAM" id="SSF55205">
    <property type="entry name" value="EPT/RTPC-like"/>
    <property type="match status" value="1"/>
</dbReference>
<dbReference type="Pfam" id="PF00275">
    <property type="entry name" value="EPSP_synthase"/>
    <property type="match status" value="1"/>
</dbReference>
<feature type="binding site" evidence="9">
    <location>
        <position position="121"/>
    </location>
    <ligand>
        <name>phosphoenolpyruvate</name>
        <dbReference type="ChEBI" id="CHEBI:58702"/>
    </ligand>
</feature>